<dbReference type="InterPro" id="IPR036047">
    <property type="entry name" value="F-box-like_dom_sf"/>
</dbReference>
<dbReference type="InterPro" id="IPR032675">
    <property type="entry name" value="LRR_dom_sf"/>
</dbReference>
<reference evidence="4" key="2">
    <citation type="submission" date="2025-08" db="UniProtKB">
        <authorList>
            <consortium name="RefSeq"/>
        </authorList>
    </citation>
    <scope>IDENTIFICATION</scope>
    <source>
        <tissue evidence="4">Leaf</tissue>
    </source>
</reference>
<dbReference type="InterPro" id="IPR001810">
    <property type="entry name" value="F-box_dom"/>
</dbReference>
<dbReference type="PANTHER" id="PTHR31639:SF293">
    <property type="entry name" value="F-BOX_LRR-REPEAT PROTEIN 13-LIKE"/>
    <property type="match status" value="1"/>
</dbReference>
<dbReference type="STRING" id="4097.A0A1S3Y1T9"/>
<dbReference type="OrthoDB" id="1534647at2759"/>
<dbReference type="SUPFAM" id="SSF81383">
    <property type="entry name" value="F-box domain"/>
    <property type="match status" value="1"/>
</dbReference>
<evidence type="ECO:0000313" key="3">
    <source>
        <dbReference type="Proteomes" id="UP000790787"/>
    </source>
</evidence>
<name>A0A1S3Y1T9_TOBAC</name>
<dbReference type="Gene3D" id="3.80.10.10">
    <property type="entry name" value="Ribonuclease Inhibitor"/>
    <property type="match status" value="1"/>
</dbReference>
<dbReference type="Proteomes" id="UP000790787">
    <property type="component" value="Chromosome 7"/>
</dbReference>
<accession>A0A1S3Y1T9</accession>
<dbReference type="InterPro" id="IPR055411">
    <property type="entry name" value="LRR_FXL15/At3g58940/PEG3-like"/>
</dbReference>
<sequence>MATATIEVLPDCLVHKIVSCLSFKEAAKMSILSKTWLQGWMTHQNLELKAQNFNVMKILDKIMERYRDSKIHIEKFEFLKAFSISGFVELFPLIDKWLDIALHNGVKDLAYIDVRSSLYPLPIFTILAAKSLRELVLWGCDLIGGSLSGGLANCYSLRKLSLCDVCLNDNMLQTLLTSCPLIVNFFIEHCTGLQKTELRNLQRVKSVSIKTLRKQCAKIQAPSLEHLLKNWILLSGRI</sequence>
<dbReference type="Pfam" id="PF00646">
    <property type="entry name" value="F-box"/>
    <property type="match status" value="1"/>
</dbReference>
<dbReference type="AlphaFoldDB" id="A0A1S3Y1T9"/>
<evidence type="ECO:0000313" key="4">
    <source>
        <dbReference type="RefSeq" id="XP_016445957.1"/>
    </source>
</evidence>
<dbReference type="GeneID" id="107771145"/>
<evidence type="ECO:0000259" key="1">
    <source>
        <dbReference type="Pfam" id="PF00646"/>
    </source>
</evidence>
<organism evidence="3 4">
    <name type="scientific">Nicotiana tabacum</name>
    <name type="common">Common tobacco</name>
    <dbReference type="NCBI Taxonomy" id="4097"/>
    <lineage>
        <taxon>Eukaryota</taxon>
        <taxon>Viridiplantae</taxon>
        <taxon>Streptophyta</taxon>
        <taxon>Embryophyta</taxon>
        <taxon>Tracheophyta</taxon>
        <taxon>Spermatophyta</taxon>
        <taxon>Magnoliopsida</taxon>
        <taxon>eudicotyledons</taxon>
        <taxon>Gunneridae</taxon>
        <taxon>Pentapetalae</taxon>
        <taxon>asterids</taxon>
        <taxon>lamiids</taxon>
        <taxon>Solanales</taxon>
        <taxon>Solanaceae</taxon>
        <taxon>Nicotianoideae</taxon>
        <taxon>Nicotianeae</taxon>
        <taxon>Nicotiana</taxon>
    </lineage>
</organism>
<reference evidence="3" key="1">
    <citation type="journal article" date="2014" name="Nat. Commun.">
        <title>The tobacco genome sequence and its comparison with those of tomato and potato.</title>
        <authorList>
            <person name="Sierro N."/>
            <person name="Battey J.N."/>
            <person name="Ouadi S."/>
            <person name="Bakaher N."/>
            <person name="Bovet L."/>
            <person name="Willig A."/>
            <person name="Goepfert S."/>
            <person name="Peitsch M.C."/>
            <person name="Ivanov N.V."/>
        </authorList>
    </citation>
    <scope>NUCLEOTIDE SEQUENCE [LARGE SCALE GENOMIC DNA]</scope>
</reference>
<dbReference type="Pfam" id="PF24758">
    <property type="entry name" value="LRR_At5g56370"/>
    <property type="match status" value="1"/>
</dbReference>
<keyword evidence="3" id="KW-1185">Reference proteome</keyword>
<proteinExistence type="predicted"/>
<evidence type="ECO:0000259" key="2">
    <source>
        <dbReference type="Pfam" id="PF24758"/>
    </source>
</evidence>
<dbReference type="PANTHER" id="PTHR31639">
    <property type="entry name" value="F-BOX PROTEIN-LIKE"/>
    <property type="match status" value="1"/>
</dbReference>
<feature type="domain" description="F-box" evidence="1">
    <location>
        <begin position="9"/>
        <end position="38"/>
    </location>
</feature>
<dbReference type="KEGG" id="nta:107771145"/>
<feature type="domain" description="F-box/LRR-repeat protein 15/At3g58940/PEG3-like LRR" evidence="2">
    <location>
        <begin position="94"/>
        <end position="229"/>
    </location>
</feature>
<protein>
    <submittedName>
        <fullName evidence="4">F-box/LRR-repeat protein 13-like</fullName>
    </submittedName>
    <submittedName>
        <fullName evidence="4">F-box/LRR-repeat protein At3g03360-like</fullName>
    </submittedName>
</protein>
<gene>
    <name evidence="4" type="primary">LOC107771145</name>
</gene>
<dbReference type="RefSeq" id="XP_016445957.1">
    <property type="nucleotide sequence ID" value="XM_016590471.1"/>
</dbReference>
<dbReference type="OMA" id="WIELATE"/>
<dbReference type="SUPFAM" id="SSF52047">
    <property type="entry name" value="RNI-like"/>
    <property type="match status" value="1"/>
</dbReference>
<dbReference type="PaxDb" id="4097-A0A1S3Y1T9"/>